<dbReference type="GO" id="GO:0030288">
    <property type="term" value="C:outer membrane-bounded periplasmic space"/>
    <property type="evidence" value="ECO:0007669"/>
    <property type="project" value="TreeGrafter"/>
</dbReference>
<organism evidence="6 7">
    <name type="scientific">Streptomyces hundungensis</name>
    <dbReference type="NCBI Taxonomy" id="1077946"/>
    <lineage>
        <taxon>Bacteria</taxon>
        <taxon>Bacillati</taxon>
        <taxon>Actinomycetota</taxon>
        <taxon>Actinomycetes</taxon>
        <taxon>Kitasatosporales</taxon>
        <taxon>Streptomycetaceae</taxon>
        <taxon>Streptomyces</taxon>
    </lineage>
</organism>
<keyword evidence="7" id="KW-1185">Reference proteome</keyword>
<dbReference type="AlphaFoldDB" id="A0A387HET7"/>
<evidence type="ECO:0000256" key="3">
    <source>
        <dbReference type="ARBA" id="ARBA00022448"/>
    </source>
</evidence>
<name>A0A387HET7_9ACTN</name>
<evidence type="ECO:0000256" key="1">
    <source>
        <dbReference type="ARBA" id="ARBA00004196"/>
    </source>
</evidence>
<dbReference type="Proteomes" id="UP000271554">
    <property type="component" value="Chromosome"/>
</dbReference>
<dbReference type="PANTHER" id="PTHR30532:SF24">
    <property type="entry name" value="FERRIC ENTEROBACTIN-BINDING PERIPLASMIC PROTEIN FEPB"/>
    <property type="match status" value="1"/>
</dbReference>
<evidence type="ECO:0000313" key="6">
    <source>
        <dbReference type="EMBL" id="AYG79238.1"/>
    </source>
</evidence>
<evidence type="ECO:0000259" key="5">
    <source>
        <dbReference type="Pfam" id="PF01497"/>
    </source>
</evidence>
<feature type="domain" description="Fe/B12 periplasmic-binding" evidence="5">
    <location>
        <begin position="62"/>
        <end position="253"/>
    </location>
</feature>
<evidence type="ECO:0000313" key="7">
    <source>
        <dbReference type="Proteomes" id="UP000271554"/>
    </source>
</evidence>
<proteinExistence type="inferred from homology"/>
<dbReference type="Gene3D" id="3.40.50.1980">
    <property type="entry name" value="Nitrogenase molybdenum iron protein domain"/>
    <property type="match status" value="2"/>
</dbReference>
<evidence type="ECO:0000256" key="2">
    <source>
        <dbReference type="ARBA" id="ARBA00008814"/>
    </source>
</evidence>
<dbReference type="OrthoDB" id="7941913at2"/>
<comment type="subcellular location">
    <subcellularLocation>
        <location evidence="1">Cell envelope</location>
    </subcellularLocation>
</comment>
<comment type="similarity">
    <text evidence="2">Belongs to the bacterial solute-binding protein 8 family.</text>
</comment>
<gene>
    <name evidence="6" type="ORF">DWB77_01349</name>
</gene>
<dbReference type="Pfam" id="PF01497">
    <property type="entry name" value="Peripla_BP_2"/>
    <property type="match status" value="1"/>
</dbReference>
<sequence>MEQTAWRFSDDRGQTVTAPVPPARVVAYIQAGATLEELGIRPVAVFGSFHDGARPDAAKAGALPLAEVAYLGAGDALDVEALLSPGPDLVVAVGYGGGQVYGLDAETAKHLEERVAVVVLEVGGARTLAHIRERFADLARSLGAPEADGSALLAAQERLRAIAARAPGPRVLALSPAGPDQVHLARPGAWPELRALAEHGVDLIEPGEGPGVNWLTAPWETAAALRPDIVLADIRSNAAPRDSLRRDPAWRALEGGARVLDWNPEAPCGARSHAAFFDAVAGALEEA</sequence>
<reference evidence="6 7" key="1">
    <citation type="submission" date="2018-10" db="EMBL/GenBank/DDBJ databases">
        <title>Relationship between Morphology and Antimicrobial Activity in Streptomyces.</title>
        <authorList>
            <person name="Kang H.J."/>
            <person name="Kim S.B."/>
        </authorList>
    </citation>
    <scope>NUCLEOTIDE SEQUENCE [LARGE SCALE GENOMIC DNA]</scope>
    <source>
        <strain evidence="6 7">BH38</strain>
    </source>
</reference>
<dbReference type="GO" id="GO:1901678">
    <property type="term" value="P:iron coordination entity transport"/>
    <property type="evidence" value="ECO:0007669"/>
    <property type="project" value="UniProtKB-ARBA"/>
</dbReference>
<dbReference type="KEGG" id="shun:DWB77_01349"/>
<accession>A0A387HET7</accession>
<dbReference type="InterPro" id="IPR002491">
    <property type="entry name" value="ABC_transptr_periplasmic_BD"/>
</dbReference>
<dbReference type="InterPro" id="IPR051313">
    <property type="entry name" value="Bact_iron-sidero_bind"/>
</dbReference>
<keyword evidence="3" id="KW-0813">Transport</keyword>
<dbReference type="EMBL" id="CP032698">
    <property type="protein sequence ID" value="AYG79238.1"/>
    <property type="molecule type" value="Genomic_DNA"/>
</dbReference>
<dbReference type="PANTHER" id="PTHR30532">
    <property type="entry name" value="IRON III DICITRATE-BINDING PERIPLASMIC PROTEIN"/>
    <property type="match status" value="1"/>
</dbReference>
<dbReference type="SUPFAM" id="SSF53807">
    <property type="entry name" value="Helical backbone' metal receptor"/>
    <property type="match status" value="1"/>
</dbReference>
<protein>
    <recommendedName>
        <fullName evidence="5">Fe/B12 periplasmic-binding domain-containing protein</fullName>
    </recommendedName>
</protein>
<evidence type="ECO:0000256" key="4">
    <source>
        <dbReference type="ARBA" id="ARBA00022729"/>
    </source>
</evidence>
<keyword evidence="4" id="KW-0732">Signal</keyword>
<dbReference type="RefSeq" id="WP_120720366.1">
    <property type="nucleotide sequence ID" value="NZ_CP032698.1"/>
</dbReference>